<gene>
    <name evidence="2" type="ORF">QBC38DRAFT_174376</name>
</gene>
<evidence type="ECO:0000313" key="2">
    <source>
        <dbReference type="EMBL" id="KAK4227928.1"/>
    </source>
</evidence>
<sequence length="174" mass="20608">MVFGFCLSYYFFFVIMFPFWRCLFKWFGDTMQGKAEIRCLWPSVRAWSSGPRWIAGCPVGKILHTHTSRAHLTCIFSSHHRTQNTCLHTSCVPLFIFTTLFCLLFVLSFLLPCLILAIWYTRYTTLEKYRCTRCTRTRMMDTHRTRKDALDICLCTFGLWRLGKNRVLLGDTLW</sequence>
<keyword evidence="1" id="KW-1133">Transmembrane helix</keyword>
<dbReference type="Proteomes" id="UP001301958">
    <property type="component" value="Unassembled WGS sequence"/>
</dbReference>
<evidence type="ECO:0000256" key="1">
    <source>
        <dbReference type="SAM" id="Phobius"/>
    </source>
</evidence>
<evidence type="ECO:0000313" key="3">
    <source>
        <dbReference type="Proteomes" id="UP001301958"/>
    </source>
</evidence>
<keyword evidence="3" id="KW-1185">Reference proteome</keyword>
<keyword evidence="1" id="KW-0472">Membrane</keyword>
<accession>A0AAN7GZT1</accession>
<reference evidence="2" key="2">
    <citation type="submission" date="2023-05" db="EMBL/GenBank/DDBJ databases">
        <authorList>
            <consortium name="Lawrence Berkeley National Laboratory"/>
            <person name="Steindorff A."/>
            <person name="Hensen N."/>
            <person name="Bonometti L."/>
            <person name="Westerberg I."/>
            <person name="Brannstrom I.O."/>
            <person name="Guillou S."/>
            <person name="Cros-Aarteil S."/>
            <person name="Calhoun S."/>
            <person name="Haridas S."/>
            <person name="Kuo A."/>
            <person name="Mondo S."/>
            <person name="Pangilinan J."/>
            <person name="Riley R."/>
            <person name="Labutti K."/>
            <person name="Andreopoulos B."/>
            <person name="Lipzen A."/>
            <person name="Chen C."/>
            <person name="Yanf M."/>
            <person name="Daum C."/>
            <person name="Ng V."/>
            <person name="Clum A."/>
            <person name="Ohm R."/>
            <person name="Martin F."/>
            <person name="Silar P."/>
            <person name="Natvig D."/>
            <person name="Lalanne C."/>
            <person name="Gautier V."/>
            <person name="Ament-Velasquez S.L."/>
            <person name="Kruys A."/>
            <person name="Hutchinson M.I."/>
            <person name="Powell A.J."/>
            <person name="Barry K."/>
            <person name="Miller A.N."/>
            <person name="Grigoriev I.V."/>
            <person name="Debuchy R."/>
            <person name="Gladieux P."/>
            <person name="Thoren M.H."/>
            <person name="Johannesson H."/>
        </authorList>
    </citation>
    <scope>NUCLEOTIDE SEQUENCE</scope>
    <source>
        <strain evidence="2">CBS 990.96</strain>
    </source>
</reference>
<feature type="transmembrane region" description="Helical" evidence="1">
    <location>
        <begin position="7"/>
        <end position="27"/>
    </location>
</feature>
<dbReference type="EMBL" id="MU865325">
    <property type="protein sequence ID" value="KAK4227928.1"/>
    <property type="molecule type" value="Genomic_DNA"/>
</dbReference>
<organism evidence="2 3">
    <name type="scientific">Podospora fimiseda</name>
    <dbReference type="NCBI Taxonomy" id="252190"/>
    <lineage>
        <taxon>Eukaryota</taxon>
        <taxon>Fungi</taxon>
        <taxon>Dikarya</taxon>
        <taxon>Ascomycota</taxon>
        <taxon>Pezizomycotina</taxon>
        <taxon>Sordariomycetes</taxon>
        <taxon>Sordariomycetidae</taxon>
        <taxon>Sordariales</taxon>
        <taxon>Podosporaceae</taxon>
        <taxon>Podospora</taxon>
    </lineage>
</organism>
<feature type="transmembrane region" description="Helical" evidence="1">
    <location>
        <begin position="94"/>
        <end position="120"/>
    </location>
</feature>
<reference evidence="2" key="1">
    <citation type="journal article" date="2023" name="Mol. Phylogenet. Evol.">
        <title>Genome-scale phylogeny and comparative genomics of the fungal order Sordariales.</title>
        <authorList>
            <person name="Hensen N."/>
            <person name="Bonometti L."/>
            <person name="Westerberg I."/>
            <person name="Brannstrom I.O."/>
            <person name="Guillou S."/>
            <person name="Cros-Aarteil S."/>
            <person name="Calhoun S."/>
            <person name="Haridas S."/>
            <person name="Kuo A."/>
            <person name="Mondo S."/>
            <person name="Pangilinan J."/>
            <person name="Riley R."/>
            <person name="LaButti K."/>
            <person name="Andreopoulos B."/>
            <person name="Lipzen A."/>
            <person name="Chen C."/>
            <person name="Yan M."/>
            <person name="Daum C."/>
            <person name="Ng V."/>
            <person name="Clum A."/>
            <person name="Steindorff A."/>
            <person name="Ohm R.A."/>
            <person name="Martin F."/>
            <person name="Silar P."/>
            <person name="Natvig D.O."/>
            <person name="Lalanne C."/>
            <person name="Gautier V."/>
            <person name="Ament-Velasquez S.L."/>
            <person name="Kruys A."/>
            <person name="Hutchinson M.I."/>
            <person name="Powell A.J."/>
            <person name="Barry K."/>
            <person name="Miller A.N."/>
            <person name="Grigoriev I.V."/>
            <person name="Debuchy R."/>
            <person name="Gladieux P."/>
            <person name="Hiltunen Thoren M."/>
            <person name="Johannesson H."/>
        </authorList>
    </citation>
    <scope>NUCLEOTIDE SEQUENCE</scope>
    <source>
        <strain evidence="2">CBS 990.96</strain>
    </source>
</reference>
<keyword evidence="1" id="KW-0812">Transmembrane</keyword>
<proteinExistence type="predicted"/>
<protein>
    <submittedName>
        <fullName evidence="2">Uncharacterized protein</fullName>
    </submittedName>
</protein>
<comment type="caution">
    <text evidence="2">The sequence shown here is derived from an EMBL/GenBank/DDBJ whole genome shotgun (WGS) entry which is preliminary data.</text>
</comment>
<name>A0AAN7GZT1_9PEZI</name>
<dbReference type="AlphaFoldDB" id="A0AAN7GZT1"/>